<feature type="compositionally biased region" description="Low complexity" evidence="1">
    <location>
        <begin position="372"/>
        <end position="382"/>
    </location>
</feature>
<feature type="compositionally biased region" description="Polar residues" evidence="1">
    <location>
        <begin position="1153"/>
        <end position="1171"/>
    </location>
</feature>
<feature type="region of interest" description="Disordered" evidence="1">
    <location>
        <begin position="271"/>
        <end position="392"/>
    </location>
</feature>
<feature type="compositionally biased region" description="Basic and acidic residues" evidence="1">
    <location>
        <begin position="993"/>
        <end position="1011"/>
    </location>
</feature>
<feature type="compositionally biased region" description="Low complexity" evidence="1">
    <location>
        <begin position="45"/>
        <end position="64"/>
    </location>
</feature>
<protein>
    <recommendedName>
        <fullName evidence="4">Cell wall biogenesis protein Mhp1</fullName>
    </recommendedName>
</protein>
<accession>A0ABR0S5J6</accession>
<evidence type="ECO:0000313" key="3">
    <source>
        <dbReference type="Proteomes" id="UP001338125"/>
    </source>
</evidence>
<feature type="region of interest" description="Disordered" evidence="1">
    <location>
        <begin position="1152"/>
        <end position="1171"/>
    </location>
</feature>
<feature type="compositionally biased region" description="Low complexity" evidence="1">
    <location>
        <begin position="116"/>
        <end position="144"/>
    </location>
</feature>
<sequence>MEQVHGVDVRWMTQGSFKEKFNKPSYATNKTSGSSQPRQLPTESQASANTQTNTGTANNGQSGNRQEALPINGSNNSRRQTRSGSIDKTSPGPNGTPPHHRRNSWFSNISAKFSGSSSNSQAANAPAQQQAQTQPQPLSQSPTAQLEPVVPKITANRNAVLQHGLRPEGDGPYTPAPPKSGQAGFLGVFRRLSTSGTNTTPTGKLAHGLVERRILNVDRNRDRCPITELKDNKLRRVSFCVDVEIAPMPKYIAGEAESKPIDRTTKKIVEKGEGEALKNPKAAEAQKEAETDTKTEDTEEPKTQDSETGEATEDADAAKPQADEPVPAPKEMTRKKEKKKRSEEERKARKEKRRKLAEANGSVPVEIHYDSSDSSSDSPSSSGTPKTTSFPTINPVRIYRRCCQLRETPILKKITEQLGEGANTSATTGFVNTLDLSGYFMQLPDLITLGDYLAVVPVREVILDNSGLTDEGLRVILAGLLASKQPGFSRKKNKSLIEHHGVVERLSLKENNLGIDGWKHISLFIYMCRSLKQLDVSNIPFPRQPSANKNGSLSNGVYIPLGIADVLAKSFAERPAGSVLEIVNIGEIEPSMEQFGTIIDGLIQCGVSRLGVANNHLDRQGLQHIARYLEAGKCEGLDLGGIDLRDDIDIISSSIKENHPLWAISLAGCNLAPASLCKIFPVLTKLQNLRFIDLSHNHDLFDTRPSAVGALRRYLPQMEPLKRIHLQDVNMTAEQAIAIVEVVPEVHNLCHMNLLGNAEIVSLADAKTEEAKEEACALYASLMAATRISKSMICVDIEVPSAGASEIVKAMAKQVVAYCLRNLEQVHDTEVGSAVASALAEAHAESQDSSKPPSYPDVLAHLVGHDVLGQDEPGDDDDATADEDYVIGGTGVVKALTFCFENRGDDSRRQSGEFGRAIESNGVPDSQGPKLPTGGKAKDLSKHLLAGARKIRHRLQPALNKARATSTDDNNLRRLIFLDETLQGIIKRFEDEFPDTRESAEVPSEKKKQGAERPPSPSTAEDTTVTVSDGDDETEIHAAKPLSRSNSRLSKVLAEEEGRVHRAGHGFRSGVAGNTDVVNVIDDIGTDPNHVRVLTELAEDIGGELLELVKEKGAIRAFKEHKDLTVKGIKESDLEYWDTFVESQRKARANINLPETQQRYQTTDNDSAIAD</sequence>
<feature type="region of interest" description="Disordered" evidence="1">
    <location>
        <begin position="163"/>
        <end position="184"/>
    </location>
</feature>
<name>A0ABR0S5J6_9HYPO</name>
<keyword evidence="3" id="KW-1185">Reference proteome</keyword>
<feature type="region of interest" description="Disordered" evidence="1">
    <location>
        <begin position="1"/>
        <end position="144"/>
    </location>
</feature>
<feature type="compositionally biased region" description="Polar residues" evidence="1">
    <location>
        <begin position="1018"/>
        <end position="1027"/>
    </location>
</feature>
<organism evidence="2 3">
    <name type="scientific">Cladobotryum mycophilum</name>
    <dbReference type="NCBI Taxonomy" id="491253"/>
    <lineage>
        <taxon>Eukaryota</taxon>
        <taxon>Fungi</taxon>
        <taxon>Dikarya</taxon>
        <taxon>Ascomycota</taxon>
        <taxon>Pezizomycotina</taxon>
        <taxon>Sordariomycetes</taxon>
        <taxon>Hypocreomycetidae</taxon>
        <taxon>Hypocreales</taxon>
        <taxon>Hypocreaceae</taxon>
        <taxon>Cladobotryum</taxon>
    </lineage>
</organism>
<comment type="caution">
    <text evidence="2">The sequence shown here is derived from an EMBL/GenBank/DDBJ whole genome shotgun (WGS) entry which is preliminary data.</text>
</comment>
<feature type="region of interest" description="Disordered" evidence="1">
    <location>
        <begin position="993"/>
        <end position="1049"/>
    </location>
</feature>
<evidence type="ECO:0008006" key="4">
    <source>
        <dbReference type="Google" id="ProtNLM"/>
    </source>
</evidence>
<evidence type="ECO:0000256" key="1">
    <source>
        <dbReference type="SAM" id="MobiDB-lite"/>
    </source>
</evidence>
<feature type="compositionally biased region" description="Polar residues" evidence="1">
    <location>
        <begin position="25"/>
        <end position="44"/>
    </location>
</feature>
<dbReference type="SUPFAM" id="SSF52047">
    <property type="entry name" value="RNI-like"/>
    <property type="match status" value="1"/>
</dbReference>
<dbReference type="Gene3D" id="3.80.10.10">
    <property type="entry name" value="Ribonuclease Inhibitor"/>
    <property type="match status" value="2"/>
</dbReference>
<feature type="compositionally biased region" description="Basic and acidic residues" evidence="1">
    <location>
        <begin position="284"/>
        <end position="305"/>
    </location>
</feature>
<evidence type="ECO:0000313" key="2">
    <source>
        <dbReference type="EMBL" id="KAK5987431.1"/>
    </source>
</evidence>
<dbReference type="EMBL" id="JAVFKD010000016">
    <property type="protein sequence ID" value="KAK5987431.1"/>
    <property type="molecule type" value="Genomic_DNA"/>
</dbReference>
<dbReference type="InterPro" id="IPR032675">
    <property type="entry name" value="LRR_dom_sf"/>
</dbReference>
<gene>
    <name evidence="2" type="ORF">PT974_11558</name>
</gene>
<proteinExistence type="predicted"/>
<reference evidence="2 3" key="1">
    <citation type="submission" date="2024-01" db="EMBL/GenBank/DDBJ databases">
        <title>Complete genome of Cladobotryum mycophilum ATHUM6906.</title>
        <authorList>
            <person name="Christinaki A.C."/>
            <person name="Myridakis A.I."/>
            <person name="Kouvelis V.N."/>
        </authorList>
    </citation>
    <scope>NUCLEOTIDE SEQUENCE [LARGE SCALE GENOMIC DNA]</scope>
    <source>
        <strain evidence="2 3">ATHUM6906</strain>
    </source>
</reference>
<feature type="compositionally biased region" description="Polar residues" evidence="1">
    <location>
        <begin position="104"/>
        <end position="115"/>
    </location>
</feature>
<feature type="compositionally biased region" description="Polar residues" evidence="1">
    <location>
        <begin position="383"/>
        <end position="392"/>
    </location>
</feature>
<feature type="region of interest" description="Disordered" evidence="1">
    <location>
        <begin position="916"/>
        <end position="937"/>
    </location>
</feature>
<dbReference type="Proteomes" id="UP001338125">
    <property type="component" value="Unassembled WGS sequence"/>
</dbReference>
<feature type="compositionally biased region" description="Polar residues" evidence="1">
    <location>
        <begin position="72"/>
        <end position="93"/>
    </location>
</feature>